<dbReference type="KEGG" id="cma:Cmaq_1464"/>
<dbReference type="AlphaFoldDB" id="A8M969"/>
<dbReference type="RefSeq" id="WP_012186507.1">
    <property type="nucleotide sequence ID" value="NC_009954.1"/>
</dbReference>
<dbReference type="GeneID" id="5709347"/>
<organism evidence="2 3">
    <name type="scientific">Caldivirga maquilingensis (strain ATCC 700844 / DSM 13496 / JCM 10307 / IC-167)</name>
    <dbReference type="NCBI Taxonomy" id="397948"/>
    <lineage>
        <taxon>Archaea</taxon>
        <taxon>Thermoproteota</taxon>
        <taxon>Thermoprotei</taxon>
        <taxon>Thermoproteales</taxon>
        <taxon>Thermoproteaceae</taxon>
        <taxon>Caldivirga</taxon>
    </lineage>
</organism>
<evidence type="ECO:0000313" key="2">
    <source>
        <dbReference type="EMBL" id="ABW02288.1"/>
    </source>
</evidence>
<feature type="transmembrane region" description="Helical" evidence="1">
    <location>
        <begin position="20"/>
        <end position="37"/>
    </location>
</feature>
<sequence length="65" mass="7218">MIISMLASASSAITVMHGWPIPQTILFIDTLVVVYIMKPIPRSVMNQLPGFLKLMVKPFTTVLSE</sequence>
<keyword evidence="3" id="KW-1185">Reference proteome</keyword>
<dbReference type="Proteomes" id="UP000001137">
    <property type="component" value="Chromosome"/>
</dbReference>
<evidence type="ECO:0000313" key="3">
    <source>
        <dbReference type="Proteomes" id="UP000001137"/>
    </source>
</evidence>
<proteinExistence type="predicted"/>
<keyword evidence="1" id="KW-1133">Transmembrane helix</keyword>
<gene>
    <name evidence="2" type="ordered locus">Cmaq_1464</name>
</gene>
<protein>
    <submittedName>
        <fullName evidence="2">Uncharacterized protein</fullName>
    </submittedName>
</protein>
<name>A8M969_CALMQ</name>
<keyword evidence="1" id="KW-0472">Membrane</keyword>
<accession>A8M969</accession>
<reference evidence="2 3" key="1">
    <citation type="submission" date="2007-10" db="EMBL/GenBank/DDBJ databases">
        <title>Complete sequence of Caldivirga maquilingensis IC-167.</title>
        <authorList>
            <consortium name="US DOE Joint Genome Institute"/>
            <person name="Copeland A."/>
            <person name="Lucas S."/>
            <person name="Lapidus A."/>
            <person name="Barry K."/>
            <person name="Glavina del Rio T."/>
            <person name="Dalin E."/>
            <person name="Tice H."/>
            <person name="Pitluck S."/>
            <person name="Saunders E."/>
            <person name="Brettin T."/>
            <person name="Bruce D."/>
            <person name="Detter J.C."/>
            <person name="Han C."/>
            <person name="Schmutz J."/>
            <person name="Larimer F."/>
            <person name="Land M."/>
            <person name="Hauser L."/>
            <person name="Kyrpides N."/>
            <person name="Ivanova N."/>
            <person name="Biddle J.F."/>
            <person name="Zhang Z."/>
            <person name="Fitz-Gibbon S.T."/>
            <person name="Lowe T.M."/>
            <person name="Saltikov C."/>
            <person name="House C.H."/>
            <person name="Richardson P."/>
        </authorList>
    </citation>
    <scope>NUCLEOTIDE SEQUENCE [LARGE SCALE GENOMIC DNA]</scope>
    <source>
        <strain evidence="3">ATCC 700844 / DSM 13496 / JCM 10307 / IC-167</strain>
    </source>
</reference>
<evidence type="ECO:0000256" key="1">
    <source>
        <dbReference type="SAM" id="Phobius"/>
    </source>
</evidence>
<dbReference type="HOGENOM" id="CLU_2839188_0_0_2"/>
<keyword evidence="1" id="KW-0812">Transmembrane</keyword>
<dbReference type="STRING" id="397948.Cmaq_1464"/>
<dbReference type="EMBL" id="CP000852">
    <property type="protein sequence ID" value="ABW02288.1"/>
    <property type="molecule type" value="Genomic_DNA"/>
</dbReference>